<organism evidence="1 2">
    <name type="scientific">Rangifer tarandus platyrhynchus</name>
    <name type="common">Svalbard reindeer</name>
    <dbReference type="NCBI Taxonomy" id="3082113"/>
    <lineage>
        <taxon>Eukaryota</taxon>
        <taxon>Metazoa</taxon>
        <taxon>Chordata</taxon>
        <taxon>Craniata</taxon>
        <taxon>Vertebrata</taxon>
        <taxon>Euteleostomi</taxon>
        <taxon>Mammalia</taxon>
        <taxon>Eutheria</taxon>
        <taxon>Laurasiatheria</taxon>
        <taxon>Artiodactyla</taxon>
        <taxon>Ruminantia</taxon>
        <taxon>Pecora</taxon>
        <taxon>Cervidae</taxon>
        <taxon>Odocoileinae</taxon>
        <taxon>Rangifer</taxon>
    </lineage>
</organism>
<dbReference type="Proteomes" id="UP001162501">
    <property type="component" value="Chromosome 11"/>
</dbReference>
<sequence length="93" mass="9638">MLQAERGAEEKNLRGTTFGTAEGGDWLGLMEDGAGSTNGREGVQARPALTLRPEALPLPAPGCITGPRDQSRCVTSSCVAQASCTTGRLSTFV</sequence>
<accession>A0AC59Y938</accession>
<name>A0AC59Y938_RANTA</name>
<dbReference type="EMBL" id="OX596095">
    <property type="protein sequence ID" value="CAM9493987.1"/>
    <property type="molecule type" value="Genomic_DNA"/>
</dbReference>
<evidence type="ECO:0000313" key="1">
    <source>
        <dbReference type="EMBL" id="CAM9493987.1"/>
    </source>
</evidence>
<reference evidence="1" key="2">
    <citation type="submission" date="2025-03" db="EMBL/GenBank/DDBJ databases">
        <authorList>
            <consortium name="ELIXIR-Norway"/>
            <consortium name="Elixir Norway"/>
        </authorList>
    </citation>
    <scope>NUCLEOTIDE SEQUENCE</scope>
</reference>
<proteinExistence type="predicted"/>
<gene>
    <name evidence="1" type="ORF">MRATA1EN22A_LOCUS3301</name>
</gene>
<evidence type="ECO:0000313" key="2">
    <source>
        <dbReference type="Proteomes" id="UP001162501"/>
    </source>
</evidence>
<reference evidence="1" key="1">
    <citation type="submission" date="2023-05" db="EMBL/GenBank/DDBJ databases">
        <authorList>
            <consortium name="ELIXIR-Norway"/>
        </authorList>
    </citation>
    <scope>NUCLEOTIDE SEQUENCE</scope>
</reference>
<protein>
    <submittedName>
        <fullName evidence="1">Uncharacterized protein</fullName>
    </submittedName>
</protein>